<evidence type="ECO:0008006" key="2">
    <source>
        <dbReference type="Google" id="ProtNLM"/>
    </source>
</evidence>
<reference evidence="1" key="1">
    <citation type="submission" date="2018-05" db="EMBL/GenBank/DDBJ databases">
        <authorList>
            <person name="Lanie J.A."/>
            <person name="Ng W.-L."/>
            <person name="Kazmierczak K.M."/>
            <person name="Andrzejewski T.M."/>
            <person name="Davidsen T.M."/>
            <person name="Wayne K.J."/>
            <person name="Tettelin H."/>
            <person name="Glass J.I."/>
            <person name="Rusch D."/>
            <person name="Podicherti R."/>
            <person name="Tsui H.-C.T."/>
            <person name="Winkler M.E."/>
        </authorList>
    </citation>
    <scope>NUCLEOTIDE SEQUENCE</scope>
</reference>
<gene>
    <name evidence="1" type="ORF">METZ01_LOCUS392582</name>
</gene>
<feature type="non-terminal residue" evidence="1">
    <location>
        <position position="289"/>
    </location>
</feature>
<accession>A0A382V1A7</accession>
<feature type="non-terminal residue" evidence="1">
    <location>
        <position position="1"/>
    </location>
</feature>
<protein>
    <recommendedName>
        <fullName evidence="2">Cadherin-like domain-containing protein</fullName>
    </recommendedName>
</protein>
<evidence type="ECO:0000313" key="1">
    <source>
        <dbReference type="EMBL" id="SVD39728.1"/>
    </source>
</evidence>
<organism evidence="1">
    <name type="scientific">marine metagenome</name>
    <dbReference type="NCBI Taxonomy" id="408172"/>
    <lineage>
        <taxon>unclassified sequences</taxon>
        <taxon>metagenomes</taxon>
        <taxon>ecological metagenomes</taxon>
    </lineage>
</organism>
<dbReference type="AlphaFoldDB" id="A0A382V1A7"/>
<proteinExistence type="predicted"/>
<sequence length="289" mass="31897">LYVENSNSSPFVQDLFINMEEDSFVELMLIANDPEDSPISFNVTYPLNGTLSGFAPNLIYTPNPDYFGEDSFTYTASDGDMESVSATVHLTILGVNDNPITADTTFEVVETPLQVDFNTIAFDADVDVLTMLTIPSSSGEILNTLFGGTLVPLGNLLYEYTPPTSDIEADFMLYKATDGISESGVSMITFNLFGERWSGENPPSAFDDEVNIAEDEIKEITMVGFDPFYFFPLDGTESITLIQLPEYGNLGNTTLSDASVDQLVQWETDYTPDLNYFGTDTIRYLVTNP</sequence>
<dbReference type="Pfam" id="PF17963">
    <property type="entry name" value="Big_9"/>
    <property type="match status" value="1"/>
</dbReference>
<dbReference type="EMBL" id="UINC01148062">
    <property type="protein sequence ID" value="SVD39728.1"/>
    <property type="molecule type" value="Genomic_DNA"/>
</dbReference>
<dbReference type="Gene3D" id="2.60.40.3440">
    <property type="match status" value="1"/>
</dbReference>
<name>A0A382V1A7_9ZZZZ</name>